<dbReference type="InterPro" id="IPR006442">
    <property type="entry name" value="Antitoxin_Phd/YefM"/>
</dbReference>
<evidence type="ECO:0000256" key="2">
    <source>
        <dbReference type="RuleBase" id="RU362080"/>
    </source>
</evidence>
<gene>
    <name evidence="3" type="ORF">MSHI_27300</name>
</gene>
<dbReference type="SUPFAM" id="SSF143120">
    <property type="entry name" value="YefM-like"/>
    <property type="match status" value="1"/>
</dbReference>
<comment type="function">
    <text evidence="2">Antitoxin component of a type II toxin-antitoxin (TA) system.</text>
</comment>
<dbReference type="KEGG" id="mshj:MSHI_27300"/>
<evidence type="ECO:0000256" key="1">
    <source>
        <dbReference type="ARBA" id="ARBA00009981"/>
    </source>
</evidence>
<dbReference type="InterPro" id="IPR036165">
    <property type="entry name" value="YefM-like_sf"/>
</dbReference>
<dbReference type="NCBIfam" id="TIGR01552">
    <property type="entry name" value="phd_fam"/>
    <property type="match status" value="1"/>
</dbReference>
<organism evidence="3 4">
    <name type="scientific">Mycobacterium shinjukuense</name>
    <dbReference type="NCBI Taxonomy" id="398694"/>
    <lineage>
        <taxon>Bacteria</taxon>
        <taxon>Bacillati</taxon>
        <taxon>Actinomycetota</taxon>
        <taxon>Actinomycetes</taxon>
        <taxon>Mycobacteriales</taxon>
        <taxon>Mycobacteriaceae</taxon>
        <taxon>Mycobacterium</taxon>
    </lineage>
</organism>
<accession>A0A7I7MRG8</accession>
<dbReference type="AlphaFoldDB" id="A0A7I7MRG8"/>
<sequence>MWTLVFVDSVGMRELRQNPAPVLRAVEAGAEVTVSVNGRPVARIVPVDAPVWVDGDHAAHIYTAEVDAQWAEDLAKAREDETIADPWN</sequence>
<dbReference type="Gene3D" id="3.40.1620.10">
    <property type="entry name" value="YefM-like domain"/>
    <property type="match status" value="1"/>
</dbReference>
<comment type="similarity">
    <text evidence="1 2">Belongs to the phD/YefM antitoxin family.</text>
</comment>
<protein>
    <recommendedName>
        <fullName evidence="2">Antitoxin</fullName>
    </recommendedName>
</protein>
<dbReference type="EMBL" id="AP022575">
    <property type="protein sequence ID" value="BBX74824.1"/>
    <property type="molecule type" value="Genomic_DNA"/>
</dbReference>
<evidence type="ECO:0000313" key="4">
    <source>
        <dbReference type="Proteomes" id="UP000467236"/>
    </source>
</evidence>
<keyword evidence="4" id="KW-1185">Reference proteome</keyword>
<reference evidence="3 4" key="1">
    <citation type="journal article" date="2019" name="Emerg. Microbes Infect.">
        <title>Comprehensive subspecies identification of 175 nontuberculous mycobacteria species based on 7547 genomic profiles.</title>
        <authorList>
            <person name="Matsumoto Y."/>
            <person name="Kinjo T."/>
            <person name="Motooka D."/>
            <person name="Nabeya D."/>
            <person name="Jung N."/>
            <person name="Uechi K."/>
            <person name="Horii T."/>
            <person name="Iida T."/>
            <person name="Fujita J."/>
            <person name="Nakamura S."/>
        </authorList>
    </citation>
    <scope>NUCLEOTIDE SEQUENCE [LARGE SCALE GENOMIC DNA]</scope>
    <source>
        <strain evidence="3 4">JCM 14233</strain>
    </source>
</reference>
<dbReference type="Proteomes" id="UP000467236">
    <property type="component" value="Chromosome"/>
</dbReference>
<proteinExistence type="inferred from homology"/>
<evidence type="ECO:0000313" key="3">
    <source>
        <dbReference type="EMBL" id="BBX74824.1"/>
    </source>
</evidence>
<name>A0A7I7MRG8_9MYCO</name>
<dbReference type="Pfam" id="PF02604">
    <property type="entry name" value="PhdYeFM_antitox"/>
    <property type="match status" value="1"/>
</dbReference>